<proteinExistence type="predicted"/>
<sequence length="26" mass="3058">MFFYVHVCKALTLDWLVIQTNHPPPS</sequence>
<protein>
    <submittedName>
        <fullName evidence="1">Uncharacterized protein</fullName>
    </submittedName>
</protein>
<name>A0A0A9CRY9_ARUDO</name>
<dbReference type="AlphaFoldDB" id="A0A0A9CRY9"/>
<dbReference type="EMBL" id="GBRH01223623">
    <property type="protein sequence ID" value="JAD74272.1"/>
    <property type="molecule type" value="Transcribed_RNA"/>
</dbReference>
<reference evidence="1" key="1">
    <citation type="submission" date="2014-09" db="EMBL/GenBank/DDBJ databases">
        <authorList>
            <person name="Magalhaes I.L.F."/>
            <person name="Oliveira U."/>
            <person name="Santos F.R."/>
            <person name="Vidigal T.H.D.A."/>
            <person name="Brescovit A.D."/>
            <person name="Santos A.J."/>
        </authorList>
    </citation>
    <scope>NUCLEOTIDE SEQUENCE</scope>
    <source>
        <tissue evidence="1">Shoot tissue taken approximately 20 cm above the soil surface</tissue>
    </source>
</reference>
<evidence type="ECO:0000313" key="1">
    <source>
        <dbReference type="EMBL" id="JAD74272.1"/>
    </source>
</evidence>
<organism evidence="1">
    <name type="scientific">Arundo donax</name>
    <name type="common">Giant reed</name>
    <name type="synonym">Donax arundinaceus</name>
    <dbReference type="NCBI Taxonomy" id="35708"/>
    <lineage>
        <taxon>Eukaryota</taxon>
        <taxon>Viridiplantae</taxon>
        <taxon>Streptophyta</taxon>
        <taxon>Embryophyta</taxon>
        <taxon>Tracheophyta</taxon>
        <taxon>Spermatophyta</taxon>
        <taxon>Magnoliopsida</taxon>
        <taxon>Liliopsida</taxon>
        <taxon>Poales</taxon>
        <taxon>Poaceae</taxon>
        <taxon>PACMAD clade</taxon>
        <taxon>Arundinoideae</taxon>
        <taxon>Arundineae</taxon>
        <taxon>Arundo</taxon>
    </lineage>
</organism>
<reference evidence="1" key="2">
    <citation type="journal article" date="2015" name="Data Brief">
        <title>Shoot transcriptome of the giant reed, Arundo donax.</title>
        <authorList>
            <person name="Barrero R.A."/>
            <person name="Guerrero F.D."/>
            <person name="Moolhuijzen P."/>
            <person name="Goolsby J.A."/>
            <person name="Tidwell J."/>
            <person name="Bellgard S.E."/>
            <person name="Bellgard M.I."/>
        </authorList>
    </citation>
    <scope>NUCLEOTIDE SEQUENCE</scope>
    <source>
        <tissue evidence="1">Shoot tissue taken approximately 20 cm above the soil surface</tissue>
    </source>
</reference>
<accession>A0A0A9CRY9</accession>